<dbReference type="EMBL" id="CP009454">
    <property type="protein sequence ID" value="AIR85719.1"/>
    <property type="molecule type" value="Genomic_DNA"/>
</dbReference>
<keyword evidence="1" id="KW-1133">Transmembrane helix</keyword>
<organism evidence="2 3">
    <name type="scientific">Pantoea rwandensis</name>
    <dbReference type="NCBI Taxonomy" id="1076550"/>
    <lineage>
        <taxon>Bacteria</taxon>
        <taxon>Pseudomonadati</taxon>
        <taxon>Pseudomonadota</taxon>
        <taxon>Gammaproteobacteria</taxon>
        <taxon>Enterobacterales</taxon>
        <taxon>Erwiniaceae</taxon>
        <taxon>Pantoea</taxon>
    </lineage>
</organism>
<keyword evidence="1" id="KW-0472">Membrane</keyword>
<keyword evidence="3" id="KW-1185">Reference proteome</keyword>
<reference evidence="2 3" key="1">
    <citation type="submission" date="2014-09" db="EMBL/GenBank/DDBJ databases">
        <authorList>
            <person name="Chan K.-G."/>
        </authorList>
    </citation>
    <scope>NUCLEOTIDE SEQUENCE [LARGE SCALE GENOMIC DNA]</scope>
    <source>
        <strain evidence="2 3">ND04</strain>
    </source>
</reference>
<sequence>MKKLLNSNTVAPFFEIWRGVCKVILCLKIYAWDSIHNKINKVIINIQLISLAIVIIMLNMVSSKLMFAKLVKAGLNRHNEELLTSV</sequence>
<evidence type="ECO:0000313" key="3">
    <source>
        <dbReference type="Proteomes" id="UP000029495"/>
    </source>
</evidence>
<keyword evidence="1" id="KW-0812">Transmembrane</keyword>
<feature type="transmembrane region" description="Helical" evidence="1">
    <location>
        <begin position="42"/>
        <end position="62"/>
    </location>
</feature>
<evidence type="ECO:0000313" key="2">
    <source>
        <dbReference type="EMBL" id="AIR85719.1"/>
    </source>
</evidence>
<name>A0ABM5RI90_9GAMM</name>
<protein>
    <submittedName>
        <fullName evidence="2">Uncharacterized protein</fullName>
    </submittedName>
</protein>
<dbReference type="Proteomes" id="UP000029495">
    <property type="component" value="Chromosome"/>
</dbReference>
<evidence type="ECO:0000256" key="1">
    <source>
        <dbReference type="SAM" id="Phobius"/>
    </source>
</evidence>
<accession>A0ABM5RI90</accession>
<gene>
    <name evidence="2" type="ORF">LH22_09685</name>
</gene>
<proteinExistence type="predicted"/>